<dbReference type="Gene3D" id="3.40.50.1970">
    <property type="match status" value="1"/>
</dbReference>
<dbReference type="GO" id="GO:0003856">
    <property type="term" value="F:3-dehydroquinate synthase activity"/>
    <property type="evidence" value="ECO:0007669"/>
    <property type="project" value="TreeGrafter"/>
</dbReference>
<evidence type="ECO:0000256" key="8">
    <source>
        <dbReference type="ARBA" id="ARBA00024092"/>
    </source>
</evidence>
<dbReference type="EC" id="4.2.3.152" evidence="7"/>
<organism evidence="12 13">
    <name type="scientific">Micromonospora inyonensis</name>
    <dbReference type="NCBI Taxonomy" id="47866"/>
    <lineage>
        <taxon>Bacteria</taxon>
        <taxon>Bacillati</taxon>
        <taxon>Actinomycetota</taxon>
        <taxon>Actinomycetes</taxon>
        <taxon>Micromonosporales</taxon>
        <taxon>Micromonosporaceae</taxon>
        <taxon>Micromonospora</taxon>
    </lineage>
</organism>
<evidence type="ECO:0000256" key="9">
    <source>
        <dbReference type="SAM" id="MobiDB-lite"/>
    </source>
</evidence>
<protein>
    <recommendedName>
        <fullName evidence="8">2-epi-5-epi-valiolone synthase</fullName>
        <ecNumber evidence="7">4.2.3.152</ecNumber>
    </recommendedName>
</protein>
<evidence type="ECO:0000256" key="4">
    <source>
        <dbReference type="ARBA" id="ARBA00023027"/>
    </source>
</evidence>
<dbReference type="Proteomes" id="UP000198906">
    <property type="component" value="Unassembled WGS sequence"/>
</dbReference>
<evidence type="ECO:0000313" key="12">
    <source>
        <dbReference type="EMBL" id="SCL17935.1"/>
    </source>
</evidence>
<name>A0A1C6RL89_9ACTN</name>
<dbReference type="GO" id="GO:0046872">
    <property type="term" value="F:metal ion binding"/>
    <property type="evidence" value="ECO:0007669"/>
    <property type="project" value="UniProtKB-KW"/>
</dbReference>
<feature type="region of interest" description="Disordered" evidence="9">
    <location>
        <begin position="1"/>
        <end position="23"/>
    </location>
</feature>
<dbReference type="Gene3D" id="1.20.1090.10">
    <property type="entry name" value="Dehydroquinate synthase-like - alpha domain"/>
    <property type="match status" value="1"/>
</dbReference>
<evidence type="ECO:0000256" key="6">
    <source>
        <dbReference type="ARBA" id="ARBA00023993"/>
    </source>
</evidence>
<dbReference type="SUPFAM" id="SSF56796">
    <property type="entry name" value="Dehydroquinate synthase-like"/>
    <property type="match status" value="1"/>
</dbReference>
<dbReference type="AlphaFoldDB" id="A0A1C6RL89"/>
<dbReference type="PANTHER" id="PTHR43622">
    <property type="entry name" value="3-DEHYDROQUINATE SYNTHASE"/>
    <property type="match status" value="1"/>
</dbReference>
<dbReference type="GO" id="GO:0000166">
    <property type="term" value="F:nucleotide binding"/>
    <property type="evidence" value="ECO:0007669"/>
    <property type="project" value="UniProtKB-KW"/>
</dbReference>
<dbReference type="InterPro" id="IPR050071">
    <property type="entry name" value="Dehydroquinate_synthase"/>
</dbReference>
<evidence type="ECO:0000256" key="7">
    <source>
        <dbReference type="ARBA" id="ARBA00024060"/>
    </source>
</evidence>
<dbReference type="RefSeq" id="WP_091456311.1">
    <property type="nucleotide sequence ID" value="NZ_FMHU01000001.1"/>
</dbReference>
<feature type="domain" description="3-dehydroquinate synthase C-terminal" evidence="11">
    <location>
        <begin position="210"/>
        <end position="347"/>
    </location>
</feature>
<evidence type="ECO:0000259" key="10">
    <source>
        <dbReference type="Pfam" id="PF01761"/>
    </source>
</evidence>
<accession>A0A1C6RL89</accession>
<keyword evidence="3" id="KW-0547">Nucleotide-binding</keyword>
<dbReference type="Pfam" id="PF24621">
    <property type="entry name" value="DHQS_C"/>
    <property type="match status" value="1"/>
</dbReference>
<dbReference type="CDD" id="cd08199">
    <property type="entry name" value="EEVS"/>
    <property type="match status" value="1"/>
</dbReference>
<sequence>MPESGLPTGLRPEHSGPDPELERSEPIANWVMMDDEPRSYVIRRTANVFDTANPDLAAGGRLPGRRFVIVDSGVERHRRELDNYFAFHGLKAEFLFLPGGEACKEMDTALKIIDGFERFDLDRREEPVIAIGGGAVLDVAGFATSIYRRGVPLIRVPTTLLAYVDASIGIKTAINFMGRKNLVGTFTAPSAVLLDHTLLNSLPPAEVASGLGEILKLGLGCDAQIFTLLEQQVDALRRGALDTDDVQALLRRAIEVMLSELRPNLREANLARAVDLGHTFSQAFEMNVTSGPLRHGEAVALDLNLSAVISNRRGLLSSEQLGRFLRLSRRLGLPTAIPPIGPGRLWESVRERTRHRAGRQRIPLPPRIGECIFIDDLTPDELAAAADALE</sequence>
<proteinExistence type="predicted"/>
<dbReference type="InterPro" id="IPR056179">
    <property type="entry name" value="DHQS_C"/>
</dbReference>
<feature type="compositionally biased region" description="Basic and acidic residues" evidence="9">
    <location>
        <begin position="11"/>
        <end position="23"/>
    </location>
</feature>
<dbReference type="STRING" id="47866.GA0074694_2180"/>
<comment type="catalytic activity">
    <reaction evidence="6">
        <text>D-sedoheptulose 7-phosphate = 2-epi-5-epi-valiolone + phosphate</text>
        <dbReference type="Rhea" id="RHEA:44184"/>
        <dbReference type="ChEBI" id="CHEBI:43474"/>
        <dbReference type="ChEBI" id="CHEBI:57483"/>
        <dbReference type="ChEBI" id="CHEBI:84187"/>
        <dbReference type="EC" id="4.2.3.152"/>
    </reaction>
</comment>
<dbReference type="Pfam" id="PF01761">
    <property type="entry name" value="DHQ_synthase"/>
    <property type="match status" value="1"/>
</dbReference>
<feature type="domain" description="3-dehydroquinate synthase N-terminal" evidence="10">
    <location>
        <begin position="96"/>
        <end position="208"/>
    </location>
</feature>
<evidence type="ECO:0000313" key="13">
    <source>
        <dbReference type="Proteomes" id="UP000198906"/>
    </source>
</evidence>
<evidence type="ECO:0000256" key="2">
    <source>
        <dbReference type="ARBA" id="ARBA00022723"/>
    </source>
</evidence>
<gene>
    <name evidence="12" type="ORF">GA0074694_2180</name>
</gene>
<evidence type="ECO:0000256" key="5">
    <source>
        <dbReference type="ARBA" id="ARBA00023239"/>
    </source>
</evidence>
<evidence type="ECO:0000256" key="1">
    <source>
        <dbReference type="ARBA" id="ARBA00001911"/>
    </source>
</evidence>
<dbReference type="EMBL" id="FMHU01000001">
    <property type="protein sequence ID" value="SCL17935.1"/>
    <property type="molecule type" value="Genomic_DNA"/>
</dbReference>
<evidence type="ECO:0000256" key="3">
    <source>
        <dbReference type="ARBA" id="ARBA00022741"/>
    </source>
</evidence>
<comment type="cofactor">
    <cofactor evidence="1">
        <name>NAD(+)</name>
        <dbReference type="ChEBI" id="CHEBI:57540"/>
    </cofactor>
</comment>
<keyword evidence="5" id="KW-0456">Lyase</keyword>
<dbReference type="GO" id="GO:0017000">
    <property type="term" value="P:antibiotic biosynthetic process"/>
    <property type="evidence" value="ECO:0007669"/>
    <property type="project" value="InterPro"/>
</dbReference>
<dbReference type="PANTHER" id="PTHR43622:SF3">
    <property type="entry name" value="2-EPI-5-EPI-VALIOLONE SYNTHASE"/>
    <property type="match status" value="1"/>
</dbReference>
<evidence type="ECO:0000259" key="11">
    <source>
        <dbReference type="Pfam" id="PF24621"/>
    </source>
</evidence>
<keyword evidence="2" id="KW-0479">Metal-binding</keyword>
<keyword evidence="13" id="KW-1185">Reference proteome</keyword>
<reference evidence="13" key="1">
    <citation type="submission" date="2016-06" db="EMBL/GenBank/DDBJ databases">
        <authorList>
            <person name="Varghese N."/>
        </authorList>
    </citation>
    <scope>NUCLEOTIDE SEQUENCE [LARGE SCALE GENOMIC DNA]</scope>
    <source>
        <strain evidence="13">DSM 46123</strain>
    </source>
</reference>
<keyword evidence="4" id="KW-0520">NAD</keyword>
<dbReference type="InterPro" id="IPR030960">
    <property type="entry name" value="DHQS/DOIS_N"/>
</dbReference>
<dbReference type="InterPro" id="IPR035872">
    <property type="entry name" value="EEVS-like"/>
</dbReference>